<evidence type="ECO:0000313" key="4">
    <source>
        <dbReference type="Proteomes" id="UP000029665"/>
    </source>
</evidence>
<name>A0A060SVD2_PYCCI</name>
<proteinExistence type="predicted"/>
<gene>
    <name evidence="3" type="ORF">BN946_scf184611.g8</name>
</gene>
<feature type="compositionally biased region" description="Basic and acidic residues" evidence="1">
    <location>
        <begin position="168"/>
        <end position="177"/>
    </location>
</feature>
<sequence>MSVVPIALRFTSTPLSDLQVLAADDNFLYPRTTSGGFDYTRPFGCDALCEVLRAAFFTPKQYHDLGLRAFDRYSSSNANTPDELEIPPTMLALAATALEAVLADRVNQMTGDFATSMNSPYLEHLATAIDYRIKKPGPYHELTHRLYRLVSEGNPSTTHARQGTRGRARVDWDNIAD</sequence>
<reference evidence="3" key="1">
    <citation type="submission" date="2014-01" db="EMBL/GenBank/DDBJ databases">
        <title>The genome of the white-rot fungus Pycnoporus cinnabarinus: a basidiomycete model with a versatile arsenal for lignocellulosic biomass breakdown.</title>
        <authorList>
            <person name="Levasseur A."/>
            <person name="Lomascolo A."/>
            <person name="Ruiz-Duenas F.J."/>
            <person name="Uzan E."/>
            <person name="Piumi F."/>
            <person name="Kues U."/>
            <person name="Ram A.F.J."/>
            <person name="Murat C."/>
            <person name="Haon M."/>
            <person name="Benoit I."/>
            <person name="Arfi Y."/>
            <person name="Chevret D."/>
            <person name="Drula E."/>
            <person name="Kwon M.J."/>
            <person name="Gouret P."/>
            <person name="Lesage-Meessen L."/>
            <person name="Lombard V."/>
            <person name="Mariette J."/>
            <person name="Noirot C."/>
            <person name="Park J."/>
            <person name="Patyshakuliyeva A."/>
            <person name="Wieneger R.A.B."/>
            <person name="Wosten H.A.B."/>
            <person name="Martin F."/>
            <person name="Coutinho P.M."/>
            <person name="de Vries R."/>
            <person name="Martinez A.T."/>
            <person name="Klopp C."/>
            <person name="Pontarotti P."/>
            <person name="Henrissat B."/>
            <person name="Record E."/>
        </authorList>
    </citation>
    <scope>NUCLEOTIDE SEQUENCE [LARGE SCALE GENOMIC DNA]</scope>
    <source>
        <strain evidence="3">BRFM137</strain>
    </source>
</reference>
<keyword evidence="4" id="KW-1185">Reference proteome</keyword>
<evidence type="ECO:0000313" key="3">
    <source>
        <dbReference type="EMBL" id="CDO78116.1"/>
    </source>
</evidence>
<dbReference type="AlphaFoldDB" id="A0A060SVD2"/>
<accession>A0A060SVD2</accession>
<dbReference type="STRING" id="5643.A0A060SVD2"/>
<dbReference type="HOGENOM" id="CLU_1518606_0_0_1"/>
<dbReference type="Proteomes" id="UP000029665">
    <property type="component" value="Unassembled WGS sequence"/>
</dbReference>
<comment type="caution">
    <text evidence="3">The sequence shown here is derived from an EMBL/GenBank/DDBJ whole genome shotgun (WGS) entry which is preliminary data.</text>
</comment>
<dbReference type="EMBL" id="CCBP010000662">
    <property type="protein sequence ID" value="CDO78116.1"/>
    <property type="molecule type" value="Genomic_DNA"/>
</dbReference>
<feature type="domain" description="DUF6532" evidence="2">
    <location>
        <begin position="21"/>
        <end position="115"/>
    </location>
</feature>
<protein>
    <recommendedName>
        <fullName evidence="2">DUF6532 domain-containing protein</fullName>
    </recommendedName>
</protein>
<evidence type="ECO:0000259" key="2">
    <source>
        <dbReference type="Pfam" id="PF20149"/>
    </source>
</evidence>
<dbReference type="OrthoDB" id="2750247at2759"/>
<dbReference type="InterPro" id="IPR045341">
    <property type="entry name" value="DUF6532"/>
</dbReference>
<evidence type="ECO:0000256" key="1">
    <source>
        <dbReference type="SAM" id="MobiDB-lite"/>
    </source>
</evidence>
<dbReference type="Pfam" id="PF20149">
    <property type="entry name" value="DUF6532"/>
    <property type="match status" value="1"/>
</dbReference>
<feature type="region of interest" description="Disordered" evidence="1">
    <location>
        <begin position="154"/>
        <end position="177"/>
    </location>
</feature>
<organism evidence="3 4">
    <name type="scientific">Pycnoporus cinnabarinus</name>
    <name type="common">Cinnabar-red polypore</name>
    <name type="synonym">Trametes cinnabarina</name>
    <dbReference type="NCBI Taxonomy" id="5643"/>
    <lineage>
        <taxon>Eukaryota</taxon>
        <taxon>Fungi</taxon>
        <taxon>Dikarya</taxon>
        <taxon>Basidiomycota</taxon>
        <taxon>Agaricomycotina</taxon>
        <taxon>Agaricomycetes</taxon>
        <taxon>Polyporales</taxon>
        <taxon>Polyporaceae</taxon>
        <taxon>Trametes</taxon>
    </lineage>
</organism>